<organism evidence="2">
    <name type="scientific">Acerihabitans sp. KWT182</name>
    <dbReference type="NCBI Taxonomy" id="3157919"/>
    <lineage>
        <taxon>Bacteria</taxon>
        <taxon>Pseudomonadati</taxon>
        <taxon>Pseudomonadota</taxon>
        <taxon>Gammaproteobacteria</taxon>
        <taxon>Enterobacterales</taxon>
        <taxon>Pectobacteriaceae</taxon>
        <taxon>Acerihabitans</taxon>
    </lineage>
</organism>
<dbReference type="EMBL" id="CP157947">
    <property type="protein sequence ID" value="XBS68884.1"/>
    <property type="molecule type" value="Genomic_DNA"/>
</dbReference>
<reference evidence="2" key="1">
    <citation type="submission" date="2024-06" db="EMBL/GenBank/DDBJ databases">
        <authorList>
            <person name="Coelho C."/>
            <person name="Bento M."/>
            <person name="Garcia E."/>
            <person name="Camelo A."/>
            <person name="Brandao I."/>
            <person name="Espirito Santo C."/>
            <person name="Trovao J."/>
            <person name="Verissimo A."/>
            <person name="Costa J."/>
            <person name="Tiago I."/>
        </authorList>
    </citation>
    <scope>NUCLEOTIDE SEQUENCE</scope>
    <source>
        <strain evidence="2">KWT182</strain>
    </source>
</reference>
<evidence type="ECO:0000313" key="2">
    <source>
        <dbReference type="EMBL" id="XBS68884.1"/>
    </source>
</evidence>
<evidence type="ECO:0000256" key="1">
    <source>
        <dbReference type="SAM" id="Phobius"/>
    </source>
</evidence>
<keyword evidence="1" id="KW-1133">Transmembrane helix</keyword>
<gene>
    <name evidence="2" type="ORF">ABK905_20325</name>
</gene>
<feature type="transmembrane region" description="Helical" evidence="1">
    <location>
        <begin position="18"/>
        <end position="37"/>
    </location>
</feature>
<protein>
    <submittedName>
        <fullName evidence="2">Uncharacterized protein</fullName>
    </submittedName>
</protein>
<keyword evidence="1" id="KW-0812">Transmembrane</keyword>
<dbReference type="AlphaFoldDB" id="A0AAU7Q753"/>
<keyword evidence="1" id="KW-0472">Membrane</keyword>
<accession>A0AAU7Q753</accession>
<name>A0AAU7Q753_9GAMM</name>
<sequence>MNATPAHYLKTPLTFQSAMWLGLGFLALAYIGAWLIYTHLEDELETYKTVTEAKIDASRLELDGKIDKLSTQTSAHLEATRLEEKTDNAAMHIQLQAMSNSLAQINGKPVKD</sequence>
<proteinExistence type="predicted"/>